<dbReference type="OMA" id="MVERMGW"/>
<dbReference type="HOGENOM" id="CLU_140461_0_0_1"/>
<reference evidence="1 2" key="2">
    <citation type="journal article" date="2012" name="PLoS Pathog.">
        <title>Diverse lifestyles and strategies of plant pathogenesis encoded in the genomes of eighteen Dothideomycetes fungi.</title>
        <authorList>
            <person name="Ohm R.A."/>
            <person name="Feau N."/>
            <person name="Henrissat B."/>
            <person name="Schoch C.L."/>
            <person name="Horwitz B.A."/>
            <person name="Barry K.W."/>
            <person name="Condon B.J."/>
            <person name="Copeland A.C."/>
            <person name="Dhillon B."/>
            <person name="Glaser F."/>
            <person name="Hesse C.N."/>
            <person name="Kosti I."/>
            <person name="LaButti K."/>
            <person name="Lindquist E.A."/>
            <person name="Lucas S."/>
            <person name="Salamov A.A."/>
            <person name="Bradshaw R.E."/>
            <person name="Ciuffetti L."/>
            <person name="Hamelin R.C."/>
            <person name="Kema G.H.J."/>
            <person name="Lawrence C."/>
            <person name="Scott J.A."/>
            <person name="Spatafora J.W."/>
            <person name="Turgeon B.G."/>
            <person name="de Wit P.J.G.M."/>
            <person name="Zhong S."/>
            <person name="Goodwin S.B."/>
            <person name="Grigoriev I.V."/>
        </authorList>
    </citation>
    <scope>NUCLEOTIDE SEQUENCE [LARGE SCALE GENOMIC DNA]</scope>
    <source>
        <strain evidence="2">NZE10 / CBS 128990</strain>
    </source>
</reference>
<dbReference type="AlphaFoldDB" id="N1PE83"/>
<evidence type="ECO:0000313" key="1">
    <source>
        <dbReference type="EMBL" id="EME39895.1"/>
    </source>
</evidence>
<sequence length="159" mass="18201">MQVQGAGEEGVCGKWKAAVHNARNAPHSPSLLQLKVRVVKTIVQRPKPVRQMCKTLYFRSRACGHEWFELDRPCGAGMNLLTCPDFGSSQPFGPIEKPRRSDWARPYHCPRCDYKKYDMRYRRMMITKRNGWKIGMGPGRREGGVDFYPHNAVACCVVM</sequence>
<protein>
    <submittedName>
        <fullName evidence="1">Uncharacterized protein</fullName>
    </submittedName>
</protein>
<evidence type="ECO:0000313" key="2">
    <source>
        <dbReference type="Proteomes" id="UP000016933"/>
    </source>
</evidence>
<dbReference type="OrthoDB" id="3640436at2759"/>
<name>N1PE83_DOTSN</name>
<accession>N1PE83</accession>
<gene>
    <name evidence="1" type="ORF">DOTSEDRAFT_158483</name>
</gene>
<dbReference type="eggNOG" id="ENOG502T9QB">
    <property type="taxonomic scope" value="Eukaryota"/>
</dbReference>
<proteinExistence type="predicted"/>
<keyword evidence="2" id="KW-1185">Reference proteome</keyword>
<dbReference type="Proteomes" id="UP000016933">
    <property type="component" value="Unassembled WGS sequence"/>
</dbReference>
<reference evidence="2" key="1">
    <citation type="journal article" date="2012" name="PLoS Genet.">
        <title>The genomes of the fungal plant pathogens Cladosporium fulvum and Dothistroma septosporum reveal adaptation to different hosts and lifestyles but also signatures of common ancestry.</title>
        <authorList>
            <person name="de Wit P.J.G.M."/>
            <person name="van der Burgt A."/>
            <person name="Oekmen B."/>
            <person name="Stergiopoulos I."/>
            <person name="Abd-Elsalam K.A."/>
            <person name="Aerts A.L."/>
            <person name="Bahkali A.H."/>
            <person name="Beenen H.G."/>
            <person name="Chettri P."/>
            <person name="Cox M.P."/>
            <person name="Datema E."/>
            <person name="de Vries R.P."/>
            <person name="Dhillon B."/>
            <person name="Ganley A.R."/>
            <person name="Griffiths S.A."/>
            <person name="Guo Y."/>
            <person name="Hamelin R.C."/>
            <person name="Henrissat B."/>
            <person name="Kabir M.S."/>
            <person name="Jashni M.K."/>
            <person name="Kema G."/>
            <person name="Klaubauf S."/>
            <person name="Lapidus A."/>
            <person name="Levasseur A."/>
            <person name="Lindquist E."/>
            <person name="Mehrabi R."/>
            <person name="Ohm R.A."/>
            <person name="Owen T.J."/>
            <person name="Salamov A."/>
            <person name="Schwelm A."/>
            <person name="Schijlen E."/>
            <person name="Sun H."/>
            <person name="van den Burg H.A."/>
            <person name="van Ham R.C.H.J."/>
            <person name="Zhang S."/>
            <person name="Goodwin S.B."/>
            <person name="Grigoriev I.V."/>
            <person name="Collemare J."/>
            <person name="Bradshaw R.E."/>
        </authorList>
    </citation>
    <scope>NUCLEOTIDE SEQUENCE [LARGE SCALE GENOMIC DNA]</scope>
    <source>
        <strain evidence="2">NZE10 / CBS 128990</strain>
    </source>
</reference>
<dbReference type="EMBL" id="KB446544">
    <property type="protein sequence ID" value="EME39895.1"/>
    <property type="molecule type" value="Genomic_DNA"/>
</dbReference>
<organism evidence="1 2">
    <name type="scientific">Dothistroma septosporum (strain NZE10 / CBS 128990)</name>
    <name type="common">Red band needle blight fungus</name>
    <name type="synonym">Mycosphaerella pini</name>
    <dbReference type="NCBI Taxonomy" id="675120"/>
    <lineage>
        <taxon>Eukaryota</taxon>
        <taxon>Fungi</taxon>
        <taxon>Dikarya</taxon>
        <taxon>Ascomycota</taxon>
        <taxon>Pezizomycotina</taxon>
        <taxon>Dothideomycetes</taxon>
        <taxon>Dothideomycetidae</taxon>
        <taxon>Mycosphaerellales</taxon>
        <taxon>Mycosphaerellaceae</taxon>
        <taxon>Dothistroma</taxon>
    </lineage>
</organism>